<dbReference type="KEGG" id="aten:116295404"/>
<evidence type="ECO:0000256" key="11">
    <source>
        <dbReference type="SAM" id="Phobius"/>
    </source>
</evidence>
<feature type="transmembrane region" description="Helical" evidence="11">
    <location>
        <begin position="188"/>
        <end position="208"/>
    </location>
</feature>
<dbReference type="Gene3D" id="1.20.1070.10">
    <property type="entry name" value="Rhodopsin 7-helix transmembrane proteins"/>
    <property type="match status" value="1"/>
</dbReference>
<evidence type="ECO:0000256" key="7">
    <source>
        <dbReference type="ARBA" id="ARBA00023170"/>
    </source>
</evidence>
<comment type="subcellular location">
    <subcellularLocation>
        <location evidence="1">Cell membrane</location>
        <topology evidence="1">Multi-pass membrane protein</topology>
    </subcellularLocation>
</comment>
<evidence type="ECO:0000259" key="12">
    <source>
        <dbReference type="PROSITE" id="PS50262"/>
    </source>
</evidence>
<keyword evidence="8" id="KW-0325">Glycoprotein</keyword>
<keyword evidence="4 11" id="KW-1133">Transmembrane helix</keyword>
<sequence>MKGTSSEQAIANNTRLWFSKSFNPVLSVVFIELNYLLVVASISTIASISVERLWAVVFPIHHRNAVPKLYIIFIAVPCLIAATNSCLGLLASSGIITWYPFLYFDQVKMLTICVTIFGCYLGIFMKQKCRNITADSRRKTLRDKKLAGTLFLVTFASFITWFPVSVYYQVLTYQEKISYTATSSNKTFFFLIALSICNSGVNVVVYMFRMPEFKRAAKSIICKYCSRSTRRINVQNISRRKPPSRNVNALARMDCECIVISSCPDQLRFDISGSNVLTHCQEAVTSSGVKGQDGQARESSVIPVTDVTGTSYKHSDTPSEKEDLNSFDE</sequence>
<evidence type="ECO:0000256" key="5">
    <source>
        <dbReference type="ARBA" id="ARBA00023040"/>
    </source>
</evidence>
<feature type="transmembrane region" description="Helical" evidence="11">
    <location>
        <begin position="146"/>
        <end position="168"/>
    </location>
</feature>
<keyword evidence="7" id="KW-0675">Receptor</keyword>
<evidence type="ECO:0000256" key="6">
    <source>
        <dbReference type="ARBA" id="ARBA00023136"/>
    </source>
</evidence>
<accession>A0A6P8HRP9</accession>
<evidence type="ECO:0000256" key="2">
    <source>
        <dbReference type="ARBA" id="ARBA00022475"/>
    </source>
</evidence>
<feature type="compositionally biased region" description="Basic and acidic residues" evidence="10">
    <location>
        <begin position="313"/>
        <end position="329"/>
    </location>
</feature>
<proteinExistence type="predicted"/>
<evidence type="ECO:0000256" key="8">
    <source>
        <dbReference type="ARBA" id="ARBA00023180"/>
    </source>
</evidence>
<dbReference type="OrthoDB" id="10299799at2759"/>
<dbReference type="PROSITE" id="PS50262">
    <property type="entry name" value="G_PROTEIN_RECEP_F1_2"/>
    <property type="match status" value="1"/>
</dbReference>
<organism evidence="13 14">
    <name type="scientific">Actinia tenebrosa</name>
    <name type="common">Australian red waratah sea anemone</name>
    <dbReference type="NCBI Taxonomy" id="6105"/>
    <lineage>
        <taxon>Eukaryota</taxon>
        <taxon>Metazoa</taxon>
        <taxon>Cnidaria</taxon>
        <taxon>Anthozoa</taxon>
        <taxon>Hexacorallia</taxon>
        <taxon>Actiniaria</taxon>
        <taxon>Actiniidae</taxon>
        <taxon>Actinia</taxon>
    </lineage>
</organism>
<dbReference type="PANTHER" id="PTHR24246:SF27">
    <property type="entry name" value="ADENOSINE RECEPTOR, ISOFORM A"/>
    <property type="match status" value="1"/>
</dbReference>
<keyword evidence="13" id="KW-1185">Reference proteome</keyword>
<feature type="transmembrane region" description="Helical" evidence="11">
    <location>
        <begin position="69"/>
        <end position="101"/>
    </location>
</feature>
<dbReference type="Proteomes" id="UP000515163">
    <property type="component" value="Unplaced"/>
</dbReference>
<dbReference type="AlphaFoldDB" id="A0A6P8HRP9"/>
<dbReference type="GO" id="GO:0004930">
    <property type="term" value="F:G protein-coupled receptor activity"/>
    <property type="evidence" value="ECO:0007669"/>
    <property type="project" value="UniProtKB-KW"/>
</dbReference>
<keyword evidence="2" id="KW-1003">Cell membrane</keyword>
<dbReference type="PRINTS" id="PR00237">
    <property type="entry name" value="GPCRRHODOPSN"/>
</dbReference>
<name>A0A6P8HRP9_ACTTE</name>
<feature type="domain" description="G-protein coupled receptors family 1 profile" evidence="12">
    <location>
        <begin position="1"/>
        <end position="206"/>
    </location>
</feature>
<evidence type="ECO:0000256" key="4">
    <source>
        <dbReference type="ARBA" id="ARBA00022989"/>
    </source>
</evidence>
<keyword evidence="5" id="KW-0297">G-protein coupled receptor</keyword>
<dbReference type="CDD" id="cd00637">
    <property type="entry name" value="7tm_classA_rhodopsin-like"/>
    <property type="match status" value="1"/>
</dbReference>
<dbReference type="InterPro" id="IPR017452">
    <property type="entry name" value="GPCR_Rhodpsn_7TM"/>
</dbReference>
<keyword evidence="6 11" id="KW-0472">Membrane</keyword>
<evidence type="ECO:0000256" key="1">
    <source>
        <dbReference type="ARBA" id="ARBA00004651"/>
    </source>
</evidence>
<dbReference type="GeneID" id="116295404"/>
<gene>
    <name evidence="14" type="primary">LOC116295404</name>
</gene>
<evidence type="ECO:0000256" key="10">
    <source>
        <dbReference type="SAM" id="MobiDB-lite"/>
    </source>
</evidence>
<evidence type="ECO:0000313" key="14">
    <source>
        <dbReference type="RefSeq" id="XP_031559059.1"/>
    </source>
</evidence>
<dbReference type="RefSeq" id="XP_031559059.1">
    <property type="nucleotide sequence ID" value="XM_031703199.1"/>
</dbReference>
<evidence type="ECO:0000313" key="13">
    <source>
        <dbReference type="Proteomes" id="UP000515163"/>
    </source>
</evidence>
<keyword evidence="3 11" id="KW-0812">Transmembrane</keyword>
<protein>
    <submittedName>
        <fullName evidence="14">Galanin receptor type 1-like</fullName>
    </submittedName>
</protein>
<dbReference type="InterPro" id="IPR000276">
    <property type="entry name" value="GPCR_Rhodpsn"/>
</dbReference>
<keyword evidence="9" id="KW-0807">Transducer</keyword>
<reference evidence="14" key="1">
    <citation type="submission" date="2025-08" db="UniProtKB">
        <authorList>
            <consortium name="RefSeq"/>
        </authorList>
    </citation>
    <scope>IDENTIFICATION</scope>
    <source>
        <tissue evidence="14">Tentacle</tissue>
    </source>
</reference>
<feature type="transmembrane region" description="Helical" evidence="11">
    <location>
        <begin position="107"/>
        <end position="125"/>
    </location>
</feature>
<dbReference type="SUPFAM" id="SSF81321">
    <property type="entry name" value="Family A G protein-coupled receptor-like"/>
    <property type="match status" value="1"/>
</dbReference>
<feature type="transmembrane region" description="Helical" evidence="11">
    <location>
        <begin position="25"/>
        <end position="48"/>
    </location>
</feature>
<evidence type="ECO:0000256" key="9">
    <source>
        <dbReference type="ARBA" id="ARBA00023224"/>
    </source>
</evidence>
<feature type="region of interest" description="Disordered" evidence="10">
    <location>
        <begin position="288"/>
        <end position="329"/>
    </location>
</feature>
<dbReference type="InParanoid" id="A0A6P8HRP9"/>
<dbReference type="GO" id="GO:0005886">
    <property type="term" value="C:plasma membrane"/>
    <property type="evidence" value="ECO:0007669"/>
    <property type="project" value="UniProtKB-SubCell"/>
</dbReference>
<evidence type="ECO:0000256" key="3">
    <source>
        <dbReference type="ARBA" id="ARBA00022692"/>
    </source>
</evidence>
<dbReference type="PANTHER" id="PTHR24246">
    <property type="entry name" value="OLFACTORY RECEPTOR AND ADENOSINE RECEPTOR"/>
    <property type="match status" value="1"/>
</dbReference>